<keyword evidence="4" id="KW-1185">Reference proteome</keyword>
<dbReference type="OrthoDB" id="8592743at2"/>
<reference evidence="2" key="3">
    <citation type="submission" date="2017-01" db="EMBL/GenBank/DDBJ databases">
        <authorList>
            <person name="Mah S.A."/>
            <person name="Swanson W.J."/>
            <person name="Moy G.W."/>
            <person name="Vacquier V.D."/>
        </authorList>
    </citation>
    <scope>NUCLEOTIDE SEQUENCE [LARGE SCALE GENOMIC DNA]</scope>
    <source>
        <strain evidence="2">MT1</strain>
    </source>
</reference>
<organism evidence="3 5">
    <name type="scientific">Pseudomonas reinekei</name>
    <dbReference type="NCBI Taxonomy" id="395598"/>
    <lineage>
        <taxon>Bacteria</taxon>
        <taxon>Pseudomonadati</taxon>
        <taxon>Pseudomonadota</taxon>
        <taxon>Gammaproteobacteria</taxon>
        <taxon>Pseudomonadales</taxon>
        <taxon>Pseudomonadaceae</taxon>
        <taxon>Pseudomonas</taxon>
    </lineage>
</organism>
<gene>
    <name evidence="2" type="ORF">BVK86_18090</name>
    <name evidence="1" type="ORF">F7R15_16190</name>
    <name evidence="3" type="ORF">SAMN04490202_1856</name>
</gene>
<evidence type="ECO:0000313" key="6">
    <source>
        <dbReference type="Proteomes" id="UP000460142"/>
    </source>
</evidence>
<dbReference type="Proteomes" id="UP000186756">
    <property type="component" value="Unassembled WGS sequence"/>
</dbReference>
<name>A0A1H0MD67_PSERE</name>
<dbReference type="RefSeq" id="WP_075947703.1">
    <property type="nucleotide sequence ID" value="NZ_LT629709.1"/>
</dbReference>
<evidence type="ECO:0000313" key="5">
    <source>
        <dbReference type="Proteomes" id="UP000198549"/>
    </source>
</evidence>
<reference evidence="1 6" key="4">
    <citation type="submission" date="2019-09" db="EMBL/GenBank/DDBJ databases">
        <title>Draft genome sequences of 48 bacterial type strains from the CCUG.</title>
        <authorList>
            <person name="Tunovic T."/>
            <person name="Pineiro-Iglesias B."/>
            <person name="Unosson C."/>
            <person name="Inganas E."/>
            <person name="Ohlen M."/>
            <person name="Cardew S."/>
            <person name="Jensie-Markopoulos S."/>
            <person name="Salva-Serra F."/>
            <person name="Jaen-Luchoro D."/>
            <person name="Karlsson R."/>
            <person name="Svensson-Stadler L."/>
            <person name="Chun J."/>
            <person name="Moore E."/>
        </authorList>
    </citation>
    <scope>NUCLEOTIDE SEQUENCE [LARGE SCALE GENOMIC DNA]</scope>
    <source>
        <strain evidence="1 6">CCUG 53116</strain>
    </source>
</reference>
<evidence type="ECO:0000313" key="2">
    <source>
        <dbReference type="EMBL" id="OLU01658.1"/>
    </source>
</evidence>
<dbReference type="EMBL" id="MSTQ01000010">
    <property type="protein sequence ID" value="OLU01658.1"/>
    <property type="molecule type" value="Genomic_DNA"/>
</dbReference>
<reference evidence="3 5" key="1">
    <citation type="submission" date="2016-10" db="EMBL/GenBank/DDBJ databases">
        <authorList>
            <person name="de Groot N.N."/>
        </authorList>
    </citation>
    <scope>NUCLEOTIDE SEQUENCE [LARGE SCALE GENOMIC DNA]</scope>
    <source>
        <strain evidence="3 5">BS3776</strain>
    </source>
</reference>
<dbReference type="AlphaFoldDB" id="A0A1H0MD67"/>
<reference evidence="4" key="2">
    <citation type="submission" date="2017-01" db="EMBL/GenBank/DDBJ databases">
        <authorList>
            <person name="Poblete-Castro I."/>
        </authorList>
    </citation>
    <scope>NUCLEOTIDE SEQUENCE [LARGE SCALE GENOMIC DNA]</scope>
    <source>
        <strain evidence="4">DSM 18361 / CCUG 53116 / MT1</strain>
    </source>
</reference>
<evidence type="ECO:0000313" key="1">
    <source>
        <dbReference type="EMBL" id="KAB0484847.1"/>
    </source>
</evidence>
<evidence type="ECO:0000313" key="4">
    <source>
        <dbReference type="Proteomes" id="UP000186756"/>
    </source>
</evidence>
<protein>
    <submittedName>
        <fullName evidence="1">Inovirus Gp2 family protein</fullName>
    </submittedName>
</protein>
<accession>A0A1H0MD67</accession>
<proteinExistence type="predicted"/>
<dbReference type="Proteomes" id="UP000460142">
    <property type="component" value="Unassembled WGS sequence"/>
</dbReference>
<sequence>MNDDSACANVLQGRKVELAWNHETLNDEWFIHPSNMFGAVAAIIRATSVILETKGEVLAKIQYAASDTGFHIVSSKRAEIVVEAMRVSAYESGYEEMKSVVKLSPYVHAFFELRSEFKYNFKAYSKEGADDNVKDVNAYVRGLYAHLNSGEFKKAERNHRRASDKNFRSTSKYIDDILKCCSRLLVVRVDLGYSGEESDLISREGYEVHSYHPEICEHRKSLFKALSKKDSPISMVGYACKLEYGIRKGFHFHVMLFLDGSKHREHLTMGIRVGELWQQVTCGKGHYWNCVPRPWHNVDGTGRLDYYDLEKLQEVKEAASYLTKIDRWVRAYLPGDKRSFYKGVVKTVQGQKGGRPRAKQFL</sequence>
<dbReference type="EMBL" id="VZPS01000009">
    <property type="protein sequence ID" value="KAB0484847.1"/>
    <property type="molecule type" value="Genomic_DNA"/>
</dbReference>
<dbReference type="EMBL" id="LT629709">
    <property type="protein sequence ID" value="SDO78372.1"/>
    <property type="molecule type" value="Genomic_DNA"/>
</dbReference>
<dbReference type="Proteomes" id="UP000198549">
    <property type="component" value="Chromosome I"/>
</dbReference>
<evidence type="ECO:0000313" key="3">
    <source>
        <dbReference type="EMBL" id="SDO78372.1"/>
    </source>
</evidence>